<dbReference type="InterPro" id="IPR020834">
    <property type="entry name" value="LipOase_CS"/>
</dbReference>
<keyword evidence="16" id="KW-1185">Reference proteome</keyword>
<dbReference type="EC" id="1.13.11.-" evidence="12"/>
<accession>A0A2U1LUI2</accession>
<evidence type="ECO:0000256" key="2">
    <source>
        <dbReference type="ARBA" id="ARBA00022516"/>
    </source>
</evidence>
<dbReference type="PRINTS" id="PR00087">
    <property type="entry name" value="LIPOXYGENASE"/>
</dbReference>
<comment type="caution">
    <text evidence="11">Lacks conserved residue(s) required for the propagation of feature annotation.</text>
</comment>
<dbReference type="EMBL" id="PKPP01007701">
    <property type="protein sequence ID" value="PWA52662.1"/>
    <property type="molecule type" value="Genomic_DNA"/>
</dbReference>
<feature type="domain" description="PLAT" evidence="13">
    <location>
        <begin position="100"/>
        <end position="231"/>
    </location>
</feature>
<evidence type="ECO:0000259" key="13">
    <source>
        <dbReference type="PROSITE" id="PS50095"/>
    </source>
</evidence>
<dbReference type="SMART" id="SM00308">
    <property type="entry name" value="LH2"/>
    <property type="match status" value="1"/>
</dbReference>
<keyword evidence="3" id="KW-0479">Metal-binding</keyword>
<dbReference type="PROSITE" id="PS51393">
    <property type="entry name" value="LIPOXYGENASE_3"/>
    <property type="match status" value="1"/>
</dbReference>
<keyword evidence="2 12" id="KW-0444">Lipid biosynthesis</keyword>
<dbReference type="GO" id="GO:0006633">
    <property type="term" value="P:fatty acid biosynthetic process"/>
    <property type="evidence" value="ECO:0007669"/>
    <property type="project" value="UniProtKB-KW"/>
</dbReference>
<sequence>MLNPFQAIFHTNMLKPQGHYHHSNSTQSLLTRQHHKAFVNGDGGTYGGDSGGTAAFLSLKNLSSPIKHKNNFHATCSSLQIKAIATDKSSCATRTTKVKAVISVQVTMGGLISSIGLTKGLDDIQDLLGKSILMELVAAEVDHKTGLPKDTIQHYAHWSGLDMKDVRYVAEFEVPEDFGEIGAVLIENEHHKEMYIETIDLEGFSNGTITFHPNSWVHSKFDNPEKRIFFTNKSYLPSQTPSGLKALREKDLASLRGEDVPDGPRKKHDRVYDYDVYNDLGDPDKKPGFARPVLGTKDLPYPRRCKTGCDRTKSDPLSESRCNGVYVPRDEAFSELKHFTFSAKTLYSVMHAVVPSIKTSFIDKEMGFPHFTSIDSLFHSGFHLPELQSKGFLGEALPRLLKGIGDSKINILQFENPESINRDKFFWLKDEELCRQTLAGLHPCSIELVKEWPLKSKLDPEVYGPPESSITNEIVERVIGGSISVEQALQQKKLFIIDYHDMTLPYVNKVRGIEDMRTTLYGSRLLMYLTPSGTLRPIAIELVRPPGNGKPQWKQAFTPCWDSTGGWLWKLAKVHFLAHDTCFHQVYSHWVRTHCCTEPYIIASNRQLSAMHPIYRLLHPHFRYTMEINALARESLINCGGIIESCFSPGKYSIEMSSAAYGHLWRFDQEALPADLIRRGMAEADPYSPLGLKLAIEDYPFANDGLVLWDAIKDWVTDYVNHYYPEQNLITSDEELQAWWTEIRTVGHQDKKDEPWWPVLNTPQDLIRILTTMIWVCSGQHAAVNFGQYDFGGYVPGRSTIARVKMPCEDPSEEQWENFKRKPESVLLETFPSQLQASQIMSVLDVLSNHSPDEEYIGEKMEPSFEANLKIKAAYEIFAGRLKVLEGIIDGRNADTRLKNRHGVGIPPYQLLKPFSKPGVTGMGVPNSISI</sequence>
<keyword evidence="8" id="KW-0408">Iron</keyword>
<dbReference type="InterPro" id="IPR013819">
    <property type="entry name" value="LipOase_C"/>
</dbReference>
<evidence type="ECO:0000256" key="1">
    <source>
        <dbReference type="ARBA" id="ARBA00009419"/>
    </source>
</evidence>
<dbReference type="PROSITE" id="PS00081">
    <property type="entry name" value="LIPOXYGENASE_2"/>
    <property type="match status" value="1"/>
</dbReference>
<evidence type="ECO:0000256" key="11">
    <source>
        <dbReference type="PROSITE-ProRule" id="PRU00152"/>
    </source>
</evidence>
<dbReference type="Gene3D" id="1.20.245.10">
    <property type="entry name" value="Lipoxygenase-1, Domain 5"/>
    <property type="match status" value="1"/>
</dbReference>
<keyword evidence="10 12" id="KW-0275">Fatty acid biosynthesis</keyword>
<dbReference type="UniPathway" id="UPA00382"/>
<reference evidence="15 16" key="1">
    <citation type="journal article" date="2018" name="Mol. Plant">
        <title>The genome of Artemisia annua provides insight into the evolution of Asteraceae family and artemisinin biosynthesis.</title>
        <authorList>
            <person name="Shen Q."/>
            <person name="Zhang L."/>
            <person name="Liao Z."/>
            <person name="Wang S."/>
            <person name="Yan T."/>
            <person name="Shi P."/>
            <person name="Liu M."/>
            <person name="Fu X."/>
            <person name="Pan Q."/>
            <person name="Wang Y."/>
            <person name="Lv Z."/>
            <person name="Lu X."/>
            <person name="Zhang F."/>
            <person name="Jiang W."/>
            <person name="Ma Y."/>
            <person name="Chen M."/>
            <person name="Hao X."/>
            <person name="Li L."/>
            <person name="Tang Y."/>
            <person name="Lv G."/>
            <person name="Zhou Y."/>
            <person name="Sun X."/>
            <person name="Brodelius P.E."/>
            <person name="Rose J.K.C."/>
            <person name="Tang K."/>
        </authorList>
    </citation>
    <scope>NUCLEOTIDE SEQUENCE [LARGE SCALE GENOMIC DNA]</scope>
    <source>
        <strain evidence="16">cv. Huhao1</strain>
        <tissue evidence="15">Leaf</tissue>
    </source>
</reference>
<evidence type="ECO:0000256" key="12">
    <source>
        <dbReference type="RuleBase" id="RU003975"/>
    </source>
</evidence>
<dbReference type="InterPro" id="IPR042057">
    <property type="entry name" value="Lipoxy_PLAT/LH2"/>
</dbReference>
<proteinExistence type="inferred from homology"/>
<dbReference type="PROSITE" id="PS50095">
    <property type="entry name" value="PLAT"/>
    <property type="match status" value="1"/>
</dbReference>
<dbReference type="GO" id="GO:0031408">
    <property type="term" value="P:oxylipin biosynthetic process"/>
    <property type="evidence" value="ECO:0007669"/>
    <property type="project" value="UniProtKB-UniRule"/>
</dbReference>
<dbReference type="InterPro" id="IPR036392">
    <property type="entry name" value="PLAT/LH2_dom_sf"/>
</dbReference>
<keyword evidence="4 12" id="KW-0925">Oxylipin biosynthesis</keyword>
<evidence type="ECO:0000256" key="4">
    <source>
        <dbReference type="ARBA" id="ARBA00022767"/>
    </source>
</evidence>
<evidence type="ECO:0000256" key="5">
    <source>
        <dbReference type="ARBA" id="ARBA00022832"/>
    </source>
</evidence>
<evidence type="ECO:0000259" key="14">
    <source>
        <dbReference type="PROSITE" id="PS51393"/>
    </source>
</evidence>
<gene>
    <name evidence="15" type="ORF">CTI12_AA452180</name>
</gene>
<evidence type="ECO:0000256" key="8">
    <source>
        <dbReference type="ARBA" id="ARBA00023004"/>
    </source>
</evidence>
<keyword evidence="5" id="KW-0276">Fatty acid metabolism</keyword>
<dbReference type="PANTHER" id="PTHR11771">
    <property type="entry name" value="LIPOXYGENASE"/>
    <property type="match status" value="1"/>
</dbReference>
<feature type="domain" description="Lipoxygenase" evidence="14">
    <location>
        <begin position="234"/>
        <end position="931"/>
    </location>
</feature>
<comment type="pathway">
    <text evidence="12">Lipid metabolism; oxylipin biosynthesis.</text>
</comment>
<dbReference type="FunFam" id="1.20.245.10:FF:000002">
    <property type="entry name" value="Lipoxygenase"/>
    <property type="match status" value="1"/>
</dbReference>
<dbReference type="GO" id="GO:0046872">
    <property type="term" value="F:metal ion binding"/>
    <property type="evidence" value="ECO:0007669"/>
    <property type="project" value="UniProtKB-UniRule"/>
</dbReference>
<dbReference type="CDD" id="cd01751">
    <property type="entry name" value="PLAT_LH2"/>
    <property type="match status" value="1"/>
</dbReference>
<dbReference type="SUPFAM" id="SSF49723">
    <property type="entry name" value="Lipase/lipooxygenase domain (PLAT/LH2 domain)"/>
    <property type="match status" value="1"/>
</dbReference>
<comment type="similarity">
    <text evidence="1 12">Belongs to the lipoxygenase family.</text>
</comment>
<evidence type="ECO:0000256" key="9">
    <source>
        <dbReference type="ARBA" id="ARBA00023098"/>
    </source>
</evidence>
<dbReference type="Pfam" id="PF00305">
    <property type="entry name" value="Lipoxygenase"/>
    <property type="match status" value="1"/>
</dbReference>
<dbReference type="GO" id="GO:0016702">
    <property type="term" value="F:oxidoreductase activity, acting on single donors with incorporation of molecular oxygen, incorporation of two atoms of oxygen"/>
    <property type="evidence" value="ECO:0007669"/>
    <property type="project" value="InterPro"/>
</dbReference>
<evidence type="ECO:0000313" key="16">
    <source>
        <dbReference type="Proteomes" id="UP000245207"/>
    </source>
</evidence>
<organism evidence="15 16">
    <name type="scientific">Artemisia annua</name>
    <name type="common">Sweet wormwood</name>
    <dbReference type="NCBI Taxonomy" id="35608"/>
    <lineage>
        <taxon>Eukaryota</taxon>
        <taxon>Viridiplantae</taxon>
        <taxon>Streptophyta</taxon>
        <taxon>Embryophyta</taxon>
        <taxon>Tracheophyta</taxon>
        <taxon>Spermatophyta</taxon>
        <taxon>Magnoliopsida</taxon>
        <taxon>eudicotyledons</taxon>
        <taxon>Gunneridae</taxon>
        <taxon>Pentapetalae</taxon>
        <taxon>asterids</taxon>
        <taxon>campanulids</taxon>
        <taxon>Asterales</taxon>
        <taxon>Asteraceae</taxon>
        <taxon>Asteroideae</taxon>
        <taxon>Anthemideae</taxon>
        <taxon>Artemisiinae</taxon>
        <taxon>Artemisia</taxon>
    </lineage>
</organism>
<dbReference type="Pfam" id="PF01477">
    <property type="entry name" value="PLAT"/>
    <property type="match status" value="1"/>
</dbReference>
<dbReference type="Proteomes" id="UP000245207">
    <property type="component" value="Unassembled WGS sequence"/>
</dbReference>
<evidence type="ECO:0000256" key="6">
    <source>
        <dbReference type="ARBA" id="ARBA00022964"/>
    </source>
</evidence>
<dbReference type="SUPFAM" id="SSF48484">
    <property type="entry name" value="Lipoxigenase"/>
    <property type="match status" value="1"/>
</dbReference>
<dbReference type="STRING" id="35608.A0A2U1LUI2"/>
<dbReference type="InterPro" id="IPR001246">
    <property type="entry name" value="LipOase_plant"/>
</dbReference>
<dbReference type="InterPro" id="IPR000907">
    <property type="entry name" value="LipOase"/>
</dbReference>
<dbReference type="Gene3D" id="4.10.372.10">
    <property type="entry name" value="Lipoxygenase-1, Domain 3"/>
    <property type="match status" value="1"/>
</dbReference>
<dbReference type="InterPro" id="IPR036226">
    <property type="entry name" value="LipOase_C_sf"/>
</dbReference>
<keyword evidence="7" id="KW-0560">Oxidoreductase</keyword>
<comment type="function">
    <text evidence="12">Plant lipoxygenase may be involved in a number of diverse aspects of plant physiology including growth and development, pest resistance, and senescence or responses to wounding.</text>
</comment>
<dbReference type="InterPro" id="IPR001024">
    <property type="entry name" value="PLAT/LH2_dom"/>
</dbReference>
<evidence type="ECO:0000256" key="7">
    <source>
        <dbReference type="ARBA" id="ARBA00023002"/>
    </source>
</evidence>
<dbReference type="Gene3D" id="3.10.450.60">
    <property type="match status" value="1"/>
</dbReference>
<dbReference type="Gene3D" id="2.60.60.20">
    <property type="entry name" value="PLAT/LH2 domain"/>
    <property type="match status" value="1"/>
</dbReference>
<keyword evidence="6" id="KW-0223">Dioxygenase</keyword>
<comment type="caution">
    <text evidence="15">The sequence shown here is derived from an EMBL/GenBank/DDBJ whole genome shotgun (WGS) entry which is preliminary data.</text>
</comment>
<evidence type="ECO:0000256" key="3">
    <source>
        <dbReference type="ARBA" id="ARBA00022723"/>
    </source>
</evidence>
<dbReference type="Gene3D" id="4.10.375.10">
    <property type="entry name" value="Lipoxygenase-1, Domain 2"/>
    <property type="match status" value="1"/>
</dbReference>
<evidence type="ECO:0000313" key="15">
    <source>
        <dbReference type="EMBL" id="PWA52662.1"/>
    </source>
</evidence>
<dbReference type="AlphaFoldDB" id="A0A2U1LUI2"/>
<name>A0A2U1LUI2_ARTAN</name>
<dbReference type="GO" id="GO:0034440">
    <property type="term" value="P:lipid oxidation"/>
    <property type="evidence" value="ECO:0007669"/>
    <property type="project" value="InterPro"/>
</dbReference>
<dbReference type="OrthoDB" id="407298at2759"/>
<evidence type="ECO:0000256" key="10">
    <source>
        <dbReference type="ARBA" id="ARBA00023160"/>
    </source>
</evidence>
<keyword evidence="9" id="KW-0443">Lipid metabolism</keyword>
<dbReference type="PRINTS" id="PR00468">
    <property type="entry name" value="PLTLPOXGNASE"/>
</dbReference>
<dbReference type="InterPro" id="IPR027433">
    <property type="entry name" value="Lipoxygenase_dom_3"/>
</dbReference>
<protein>
    <recommendedName>
        <fullName evidence="12">Lipoxygenase</fullName>
        <ecNumber evidence="12">1.13.11.-</ecNumber>
    </recommendedName>
</protein>